<reference evidence="8 9" key="1">
    <citation type="submission" date="2016-10" db="EMBL/GenBank/DDBJ databases">
        <authorList>
            <person name="de Groot N.N."/>
        </authorList>
    </citation>
    <scope>NUCLEOTIDE SEQUENCE [LARGE SCALE GENOMIC DNA]</scope>
    <source>
        <strain evidence="8 9">CGMCC 1.7659</strain>
    </source>
</reference>
<feature type="region of interest" description="Disordered" evidence="5">
    <location>
        <begin position="718"/>
        <end position="749"/>
    </location>
</feature>
<protein>
    <submittedName>
        <fullName evidence="8">Autotransporter secretion inner membrane protein TamB</fullName>
    </submittedName>
</protein>
<dbReference type="EMBL" id="FOVF01000006">
    <property type="protein sequence ID" value="SFN16752.1"/>
    <property type="molecule type" value="Genomic_DNA"/>
</dbReference>
<dbReference type="PANTHER" id="PTHR36985">
    <property type="entry name" value="TRANSLOCATION AND ASSEMBLY MODULE SUBUNIT TAMB"/>
    <property type="match status" value="1"/>
</dbReference>
<evidence type="ECO:0000256" key="1">
    <source>
        <dbReference type="ARBA" id="ARBA00004167"/>
    </source>
</evidence>
<dbReference type="Pfam" id="PF04357">
    <property type="entry name" value="TamB"/>
    <property type="match status" value="1"/>
</dbReference>
<keyword evidence="3 6" id="KW-1133">Transmembrane helix</keyword>
<evidence type="ECO:0000313" key="8">
    <source>
        <dbReference type="EMBL" id="SFN16752.1"/>
    </source>
</evidence>
<dbReference type="InterPro" id="IPR007452">
    <property type="entry name" value="TamB_C"/>
</dbReference>
<proteinExistence type="predicted"/>
<dbReference type="Proteomes" id="UP000198575">
    <property type="component" value="Unassembled WGS sequence"/>
</dbReference>
<evidence type="ECO:0000256" key="4">
    <source>
        <dbReference type="ARBA" id="ARBA00023136"/>
    </source>
</evidence>
<dbReference type="PANTHER" id="PTHR36985:SF1">
    <property type="entry name" value="TRANSLOCATION AND ASSEMBLY MODULE SUBUNIT TAMB"/>
    <property type="match status" value="1"/>
</dbReference>
<evidence type="ECO:0000259" key="7">
    <source>
        <dbReference type="Pfam" id="PF04357"/>
    </source>
</evidence>
<sequence length="1313" mass="135837">MNAPRPTRTEPRPPGRKRRVWRGLLIGIIALMVLLALALTWLLRTESGTGFVLARVQSALDGKLGVARYSGTLAGPLQVDDVHYVDPAAGVDLRIGQASVDLDLLALLGARVAISTLTANSIDVALTSTAPDPGKADGGFSLTPPIDIAIDQAAIENATIRQDGQAVLVVDRFDLSGGWTRQGVFAKRLSLHSPDGTVDLHGTLGTTDGYSGNGETTFAWRLGETDLAGVLKSSSDGREARLDLSLTEPTAASAAMTIGQTRTTPWTLRLDVPEFAARKLLPGSDLDALALHLEGSGDRAGGEARATFGVGAHRILLDPFKYAFANGVLTLDAMHLTSPDAPGGLDLRGTVDTAQSPPRAALKADWSEVVLPADLVGQALATRGELAIEGDTATFSARGNLALGPPGKLADIGLDIAGTPEAITLNTVRLKQENGGLEATGTITLQPVPAWQIDATATRFDPSAFFADWPGAVDFVLATSGTQSDAGPSATLGLSQVGGSLRGRPLEGSADLHMQPGYVVDGTLDLRSGGSRISLEGRGGQQTDARVHFDVASLGDWLPAAGGTARGNVHIEGQWPRLDLDGDMSGRDLAWSGLRANSVELVAKVRNLEQPAGALTLKAANVSRGDIHFDTLVLEGDGNRAAHKLSLVADGSPASLRIGLGGGSEDDRWQGRLDTFELDPAGRNLPDFALANPASLRWDGQTFAVGETCLVGSVPARRRAESAPAVSTTDGTTALPKPEPGADGAPAPTAQEVAAESIEPGRPEAQARLCLEGNSASDGRFAATYRLEHLPVRLLVRLASPDSPVRVRGELGGNGNFSRAADGSLGGQAHIVSDQGELFYSGGNQPLLSYTGFAVEAELAGTTTTATVRAALDHDGRIDGQLRLTPAEGDTQAIDGKVSVDLNSLAFLELLSAEITNPKGSLSANYSIAGTLAEPRLDGALTLTGFASEIPAAGLKLHDGALTLRAADAQHFALEGSLASGQGSLSITGEGGLGAGDPMTIKLKGDQFMAADIPAARVILSPDLTIARNSDGYLVTGAVVVPSADVDLARLPGAGASAASPDVVVVDAEKPEPGKPVPLNARVTVSLGDKVKLKGYGFDGTISGDLAVIERPGRTTTGSGTLNAGGTYKAYGQNLKIETGRILFAGTAIDNPGIDIRATRKIEADNVTAGLLVRGTAQLPVLTVFSEPSMEQSEALSYLVTGKPLSSLKSGEGDMLGTAARALGTAGGDLLAKSIGGRLGVDDIGVADNGALGGAAFTVGKYLSPKLYLSYGVGIFEPGEVVTLRYLFSRHWNFEAQNATTGSRAGINYRIER</sequence>
<evidence type="ECO:0000313" key="9">
    <source>
        <dbReference type="Proteomes" id="UP000198575"/>
    </source>
</evidence>
<evidence type="ECO:0000256" key="5">
    <source>
        <dbReference type="SAM" id="MobiDB-lite"/>
    </source>
</evidence>
<accession>A0A1I4WTS2</accession>
<keyword evidence="2 6" id="KW-0812">Transmembrane</keyword>
<comment type="subcellular location">
    <subcellularLocation>
        <location evidence="1">Membrane</location>
        <topology evidence="1">Single-pass membrane protein</topology>
    </subcellularLocation>
</comment>
<evidence type="ECO:0000256" key="2">
    <source>
        <dbReference type="ARBA" id="ARBA00022692"/>
    </source>
</evidence>
<keyword evidence="4 6" id="KW-0472">Membrane</keyword>
<gene>
    <name evidence="8" type="ORF">SAMN05216289_10622</name>
</gene>
<dbReference type="GO" id="GO:0005886">
    <property type="term" value="C:plasma membrane"/>
    <property type="evidence" value="ECO:0007669"/>
    <property type="project" value="InterPro"/>
</dbReference>
<dbReference type="STRING" id="578942.SAMN05216289_10622"/>
<name>A0A1I4WTS2_9GAMM</name>
<organism evidence="8 9">
    <name type="scientific">Dokdonella immobilis</name>
    <dbReference type="NCBI Taxonomy" id="578942"/>
    <lineage>
        <taxon>Bacteria</taxon>
        <taxon>Pseudomonadati</taxon>
        <taxon>Pseudomonadota</taxon>
        <taxon>Gammaproteobacteria</taxon>
        <taxon>Lysobacterales</taxon>
        <taxon>Rhodanobacteraceae</taxon>
        <taxon>Dokdonella</taxon>
    </lineage>
</organism>
<evidence type="ECO:0000256" key="6">
    <source>
        <dbReference type="SAM" id="Phobius"/>
    </source>
</evidence>
<dbReference type="GO" id="GO:0009306">
    <property type="term" value="P:protein secretion"/>
    <property type="evidence" value="ECO:0007669"/>
    <property type="project" value="InterPro"/>
</dbReference>
<dbReference type="GO" id="GO:0097347">
    <property type="term" value="C:TAM protein secretion complex"/>
    <property type="evidence" value="ECO:0007669"/>
    <property type="project" value="TreeGrafter"/>
</dbReference>
<feature type="domain" description="Translocation and assembly module TamB C-terminal" evidence="7">
    <location>
        <begin position="980"/>
        <end position="1312"/>
    </location>
</feature>
<feature type="transmembrane region" description="Helical" evidence="6">
    <location>
        <begin position="20"/>
        <end position="43"/>
    </location>
</feature>
<evidence type="ECO:0000256" key="3">
    <source>
        <dbReference type="ARBA" id="ARBA00022989"/>
    </source>
</evidence>
<keyword evidence="9" id="KW-1185">Reference proteome</keyword>